<comment type="subcellular location">
    <subcellularLocation>
        <location evidence="1">Cytoplasm</location>
        <location evidence="1">Cytosol</location>
    </subcellularLocation>
</comment>
<dbReference type="Gene3D" id="3.90.226.10">
    <property type="entry name" value="2-enoyl-CoA Hydratase, Chain A, domain 1"/>
    <property type="match status" value="1"/>
</dbReference>
<dbReference type="GO" id="GO:0004492">
    <property type="term" value="F:methyl/ethyl malonyl-CoA decarboxylase activity"/>
    <property type="evidence" value="ECO:0007669"/>
    <property type="project" value="UniProtKB-EC"/>
</dbReference>
<dbReference type="InterPro" id="IPR029045">
    <property type="entry name" value="ClpP/crotonase-like_dom_sf"/>
</dbReference>
<gene>
    <name evidence="14" type="ORF">g.10358</name>
</gene>
<evidence type="ECO:0000256" key="6">
    <source>
        <dbReference type="ARBA" id="ARBA00036541"/>
    </source>
</evidence>
<evidence type="ECO:0000313" key="14">
    <source>
        <dbReference type="EMBL" id="JAT19770.1"/>
    </source>
</evidence>
<evidence type="ECO:0000256" key="4">
    <source>
        <dbReference type="ARBA" id="ARBA00023239"/>
    </source>
</evidence>
<evidence type="ECO:0000256" key="2">
    <source>
        <dbReference type="ARBA" id="ARBA00005254"/>
    </source>
</evidence>
<evidence type="ECO:0000256" key="8">
    <source>
        <dbReference type="ARBA" id="ARBA00039903"/>
    </source>
</evidence>
<organism evidence="14">
    <name type="scientific">Graphocephala atropunctata</name>
    <dbReference type="NCBI Taxonomy" id="36148"/>
    <lineage>
        <taxon>Eukaryota</taxon>
        <taxon>Metazoa</taxon>
        <taxon>Ecdysozoa</taxon>
        <taxon>Arthropoda</taxon>
        <taxon>Hexapoda</taxon>
        <taxon>Insecta</taxon>
        <taxon>Pterygota</taxon>
        <taxon>Neoptera</taxon>
        <taxon>Paraneoptera</taxon>
        <taxon>Hemiptera</taxon>
        <taxon>Auchenorrhyncha</taxon>
        <taxon>Membracoidea</taxon>
        <taxon>Cicadellidae</taxon>
        <taxon>Cicadellinae</taxon>
        <taxon>Cicadellini</taxon>
        <taxon>Graphocephala</taxon>
    </lineage>
</organism>
<comment type="catalytic activity">
    <reaction evidence="6">
        <text>(2R)-ethylmalonyl-CoA + H(+) = butanoyl-CoA + CO2</text>
        <dbReference type="Rhea" id="RHEA:59540"/>
        <dbReference type="ChEBI" id="CHEBI:15378"/>
        <dbReference type="ChEBI" id="CHEBI:16526"/>
        <dbReference type="ChEBI" id="CHEBI:57371"/>
        <dbReference type="ChEBI" id="CHEBI:85316"/>
        <dbReference type="EC" id="4.1.1.94"/>
    </reaction>
    <physiologicalReaction direction="left-to-right" evidence="6">
        <dbReference type="Rhea" id="RHEA:59541"/>
    </physiologicalReaction>
</comment>
<reference evidence="14" key="1">
    <citation type="submission" date="2015-11" db="EMBL/GenBank/DDBJ databases">
        <title>De novo transcriptome assembly of four potential Pierce s Disease insect vectors from Arizona vineyards.</title>
        <authorList>
            <person name="Tassone E.E."/>
        </authorList>
    </citation>
    <scope>NUCLEOTIDE SEQUENCE</scope>
</reference>
<dbReference type="InterPro" id="IPR018376">
    <property type="entry name" value="Enoyl-CoA_hyd/isom_CS"/>
</dbReference>
<dbReference type="SUPFAM" id="SSF52096">
    <property type="entry name" value="ClpP/crotonase"/>
    <property type="match status" value="1"/>
</dbReference>
<dbReference type="GO" id="GO:0006635">
    <property type="term" value="P:fatty acid beta-oxidation"/>
    <property type="evidence" value="ECO:0007669"/>
    <property type="project" value="TreeGrafter"/>
</dbReference>
<dbReference type="GO" id="GO:0005829">
    <property type="term" value="C:cytosol"/>
    <property type="evidence" value="ECO:0007669"/>
    <property type="project" value="UniProtKB-SubCell"/>
</dbReference>
<dbReference type="CDD" id="cd06558">
    <property type="entry name" value="crotonase-like"/>
    <property type="match status" value="1"/>
</dbReference>
<name>A0A1B6L7V3_9HEMI</name>
<keyword evidence="4" id="KW-0456">Lyase</keyword>
<evidence type="ECO:0000256" key="12">
    <source>
        <dbReference type="ARBA" id="ARBA00056546"/>
    </source>
</evidence>
<evidence type="ECO:0000256" key="5">
    <source>
        <dbReference type="ARBA" id="ARBA00036343"/>
    </source>
</evidence>
<evidence type="ECO:0000256" key="11">
    <source>
        <dbReference type="ARBA" id="ARBA00047446"/>
    </source>
</evidence>
<accession>A0A1B6L7V3</accession>
<dbReference type="PANTHER" id="PTHR11941:SF27">
    <property type="entry name" value="ETHYLMALONYL-COA DECARBOXYLASE"/>
    <property type="match status" value="1"/>
</dbReference>
<dbReference type="EC" id="4.1.1.94" evidence="7"/>
<dbReference type="InterPro" id="IPR001753">
    <property type="entry name" value="Enoyl-CoA_hydra/iso"/>
</dbReference>
<dbReference type="EMBL" id="GEBQ01020207">
    <property type="protein sequence ID" value="JAT19770.1"/>
    <property type="molecule type" value="Transcribed_RNA"/>
</dbReference>
<evidence type="ECO:0000256" key="7">
    <source>
        <dbReference type="ARBA" id="ARBA00038883"/>
    </source>
</evidence>
<comment type="catalytic activity">
    <reaction evidence="11">
        <text>(S)-methylmalonyl-CoA + H(+) = propanoyl-CoA + CO2</text>
        <dbReference type="Rhea" id="RHEA:61340"/>
        <dbReference type="ChEBI" id="CHEBI:15378"/>
        <dbReference type="ChEBI" id="CHEBI:16526"/>
        <dbReference type="ChEBI" id="CHEBI:57327"/>
        <dbReference type="ChEBI" id="CHEBI:57392"/>
        <dbReference type="EC" id="4.1.1.94"/>
    </reaction>
    <physiologicalReaction direction="left-to-right" evidence="11">
        <dbReference type="Rhea" id="RHEA:61341"/>
    </physiologicalReaction>
</comment>
<evidence type="ECO:0000256" key="3">
    <source>
        <dbReference type="ARBA" id="ARBA00022490"/>
    </source>
</evidence>
<evidence type="ECO:0000256" key="13">
    <source>
        <dbReference type="RuleBase" id="RU003707"/>
    </source>
</evidence>
<dbReference type="Pfam" id="PF00378">
    <property type="entry name" value="ECH_1"/>
    <property type="match status" value="1"/>
</dbReference>
<dbReference type="AlphaFoldDB" id="A0A1B6L7V3"/>
<evidence type="ECO:0000256" key="1">
    <source>
        <dbReference type="ARBA" id="ARBA00004514"/>
    </source>
</evidence>
<evidence type="ECO:0000256" key="10">
    <source>
        <dbReference type="ARBA" id="ARBA00042182"/>
    </source>
</evidence>
<keyword evidence="3" id="KW-0963">Cytoplasm</keyword>
<dbReference type="PROSITE" id="PS00166">
    <property type="entry name" value="ENOYL_COA_HYDRATASE"/>
    <property type="match status" value="1"/>
</dbReference>
<comment type="catalytic activity">
    <reaction evidence="5">
        <text>(2S)-ethylmalonyl-CoA + H(+) = butanoyl-CoA + CO2</text>
        <dbReference type="Rhea" id="RHEA:32131"/>
        <dbReference type="ChEBI" id="CHEBI:15378"/>
        <dbReference type="ChEBI" id="CHEBI:16526"/>
        <dbReference type="ChEBI" id="CHEBI:57371"/>
        <dbReference type="ChEBI" id="CHEBI:60909"/>
        <dbReference type="EC" id="4.1.1.94"/>
    </reaction>
    <physiologicalReaction direction="left-to-right" evidence="5">
        <dbReference type="Rhea" id="RHEA:32132"/>
    </physiologicalReaction>
</comment>
<protein>
    <recommendedName>
        <fullName evidence="8">Ethylmalonyl-CoA decarboxylase</fullName>
        <ecNumber evidence="7">4.1.1.94</ecNumber>
    </recommendedName>
    <alternativeName>
        <fullName evidence="10">Enoyl-CoA hydratase domain-containing protein 1</fullName>
    </alternativeName>
    <alternativeName>
        <fullName evidence="9">Methylmalonyl-CoA decarboxylase</fullName>
    </alternativeName>
</protein>
<comment type="similarity">
    <text evidence="2 13">Belongs to the enoyl-CoA hydratase/isomerase family.</text>
</comment>
<evidence type="ECO:0000256" key="9">
    <source>
        <dbReference type="ARBA" id="ARBA00042052"/>
    </source>
</evidence>
<proteinExistence type="inferred from homology"/>
<dbReference type="PANTHER" id="PTHR11941">
    <property type="entry name" value="ENOYL-COA HYDRATASE-RELATED"/>
    <property type="match status" value="1"/>
</dbReference>
<sequence length="289" mass="31423">MLSTLKNVFKKNSWFGVSIYQGNDFSLDEISTFLSKHTGGSIDLKMDENSGIAILCLNHPEKKNSITGKMMVDLENAIRQLECWKTGKGILIHGAKENFCSGGDLNFAQKTGTAEGGYKMATYMQNVLTRLQNLPMISVAFIEGFALGGGAELAISCDFRVFSNNDAAMGFVHGRMGIIPAWGGLTTAIQMLGYRTALDLVTTARVVRAMEAERLGLCDAVVGDLSGAQNWLTQRTRHDVSVVRAAKCVANNTRQPGSDDPLGFEKRVFSPLWGGPANQLALSQKIKHK</sequence>
<comment type="function">
    <text evidence="12">Decarboxylates ethylmalonyl-CoA, a potentially toxic metabolite, to form butyryl-CoA, suggesting it might be involved in metabolite proofreading. Acts preferentially on (S)-ethylmalonyl-CoA but also has some activity on the (R)-isomer. Also has methylmalonyl-CoA decarboxylase activity at lower level.</text>
</comment>